<evidence type="ECO:0000313" key="1">
    <source>
        <dbReference type="EMBL" id="MPC68997.1"/>
    </source>
</evidence>
<comment type="caution">
    <text evidence="1">The sequence shown here is derived from an EMBL/GenBank/DDBJ whole genome shotgun (WGS) entry which is preliminary data.</text>
</comment>
<dbReference type="EMBL" id="VSRR010028731">
    <property type="protein sequence ID" value="MPC68997.1"/>
    <property type="molecule type" value="Genomic_DNA"/>
</dbReference>
<evidence type="ECO:0000313" key="2">
    <source>
        <dbReference type="Proteomes" id="UP000324222"/>
    </source>
</evidence>
<dbReference type="Proteomes" id="UP000324222">
    <property type="component" value="Unassembled WGS sequence"/>
</dbReference>
<sequence length="126" mass="13550">MDVWRACSPDQFSMQVWVIWRNTEEWIGMGPSCPIHGQPPPFVPHPAPLGKATSRSGTRLESLLEGISKPPLESPITKSVGSANTRHLFLGGQIAHVPQMLRYAANASLATPRGPNTSAMAHSGGK</sequence>
<keyword evidence="2" id="KW-1185">Reference proteome</keyword>
<gene>
    <name evidence="1" type="ORF">E2C01_063210</name>
</gene>
<protein>
    <submittedName>
        <fullName evidence="1">Uncharacterized protein</fullName>
    </submittedName>
</protein>
<reference evidence="1 2" key="1">
    <citation type="submission" date="2019-05" db="EMBL/GenBank/DDBJ databases">
        <title>Another draft genome of Portunus trituberculatus and its Hox gene families provides insights of decapod evolution.</title>
        <authorList>
            <person name="Jeong J.-H."/>
            <person name="Song I."/>
            <person name="Kim S."/>
            <person name="Choi T."/>
            <person name="Kim D."/>
            <person name="Ryu S."/>
            <person name="Kim W."/>
        </authorList>
    </citation>
    <scope>NUCLEOTIDE SEQUENCE [LARGE SCALE GENOMIC DNA]</scope>
    <source>
        <tissue evidence="1">Muscle</tissue>
    </source>
</reference>
<proteinExistence type="predicted"/>
<accession>A0A5B7HIC5</accession>
<dbReference type="AlphaFoldDB" id="A0A5B7HIC5"/>
<name>A0A5B7HIC5_PORTR</name>
<organism evidence="1 2">
    <name type="scientific">Portunus trituberculatus</name>
    <name type="common">Swimming crab</name>
    <name type="synonym">Neptunus trituberculatus</name>
    <dbReference type="NCBI Taxonomy" id="210409"/>
    <lineage>
        <taxon>Eukaryota</taxon>
        <taxon>Metazoa</taxon>
        <taxon>Ecdysozoa</taxon>
        <taxon>Arthropoda</taxon>
        <taxon>Crustacea</taxon>
        <taxon>Multicrustacea</taxon>
        <taxon>Malacostraca</taxon>
        <taxon>Eumalacostraca</taxon>
        <taxon>Eucarida</taxon>
        <taxon>Decapoda</taxon>
        <taxon>Pleocyemata</taxon>
        <taxon>Brachyura</taxon>
        <taxon>Eubrachyura</taxon>
        <taxon>Portunoidea</taxon>
        <taxon>Portunidae</taxon>
        <taxon>Portuninae</taxon>
        <taxon>Portunus</taxon>
    </lineage>
</organism>